<comment type="similarity">
    <text evidence="1">Belongs to the YggT family.</text>
</comment>
<keyword evidence="4" id="KW-1185">Reference proteome</keyword>
<dbReference type="PANTHER" id="PTHR33219:SF14">
    <property type="entry name" value="PROTEIN COFACTOR ASSEMBLY OF COMPLEX C SUBUNIT B CCB3, CHLOROPLASTIC-RELATED"/>
    <property type="match status" value="1"/>
</dbReference>
<protein>
    <submittedName>
        <fullName evidence="3">YggT family protein</fullName>
    </submittedName>
</protein>
<keyword evidence="2" id="KW-1133">Transmembrane helix</keyword>
<dbReference type="PANTHER" id="PTHR33219">
    <property type="entry name" value="YLMG HOMOLOG PROTEIN 2, CHLOROPLASTIC"/>
    <property type="match status" value="1"/>
</dbReference>
<comment type="caution">
    <text evidence="3">The sequence shown here is derived from an EMBL/GenBank/DDBJ whole genome shotgun (WGS) entry which is preliminary data.</text>
</comment>
<keyword evidence="2" id="KW-0812">Transmembrane</keyword>
<feature type="transmembrane region" description="Helical" evidence="2">
    <location>
        <begin position="7"/>
        <end position="29"/>
    </location>
</feature>
<accession>A0ABS2MM88</accession>
<evidence type="ECO:0000256" key="2">
    <source>
        <dbReference type="SAM" id="Phobius"/>
    </source>
</evidence>
<organism evidence="3 4">
    <name type="scientific">Fusibacter tunisiensis</name>
    <dbReference type="NCBI Taxonomy" id="1008308"/>
    <lineage>
        <taxon>Bacteria</taxon>
        <taxon>Bacillati</taxon>
        <taxon>Bacillota</taxon>
        <taxon>Clostridia</taxon>
        <taxon>Eubacteriales</taxon>
        <taxon>Eubacteriales Family XII. Incertae Sedis</taxon>
        <taxon>Fusibacter</taxon>
    </lineage>
</organism>
<dbReference type="EMBL" id="JAFBDT010000001">
    <property type="protein sequence ID" value="MBM7560514.1"/>
    <property type="molecule type" value="Genomic_DNA"/>
</dbReference>
<evidence type="ECO:0000256" key="1">
    <source>
        <dbReference type="ARBA" id="ARBA00010894"/>
    </source>
</evidence>
<gene>
    <name evidence="3" type="ORF">JOC49_000023</name>
</gene>
<evidence type="ECO:0000313" key="4">
    <source>
        <dbReference type="Proteomes" id="UP000767854"/>
    </source>
</evidence>
<dbReference type="InterPro" id="IPR003425">
    <property type="entry name" value="CCB3/YggT"/>
</dbReference>
<dbReference type="RefSeq" id="WP_204661016.1">
    <property type="nucleotide sequence ID" value="NZ_JAFBDT010000001.1"/>
</dbReference>
<dbReference type="Pfam" id="PF02325">
    <property type="entry name" value="CCB3_YggT"/>
    <property type="match status" value="1"/>
</dbReference>
<evidence type="ECO:0000313" key="3">
    <source>
        <dbReference type="EMBL" id="MBM7560514.1"/>
    </source>
</evidence>
<keyword evidence="2" id="KW-0472">Membrane</keyword>
<proteinExistence type="inferred from homology"/>
<feature type="transmembrane region" description="Helical" evidence="2">
    <location>
        <begin position="67"/>
        <end position="86"/>
    </location>
</feature>
<reference evidence="3 4" key="1">
    <citation type="submission" date="2021-01" db="EMBL/GenBank/DDBJ databases">
        <title>Genomic Encyclopedia of Type Strains, Phase IV (KMG-IV): sequencing the most valuable type-strain genomes for metagenomic binning, comparative biology and taxonomic classification.</title>
        <authorList>
            <person name="Goeker M."/>
        </authorList>
    </citation>
    <scope>NUCLEOTIDE SEQUENCE [LARGE SCALE GENOMIC DNA]</scope>
    <source>
        <strain evidence="3 4">DSM 24436</strain>
    </source>
</reference>
<sequence length="87" mass="9924">MLELRITIYYFLQVIMYLIFARALLSWFIRNPQNPIMSILLALTEPILSPIRALLFKLKIGGNMIDFSPLAALLLVQLLSAMVLGLF</sequence>
<name>A0ABS2MM88_9FIRM</name>
<dbReference type="Proteomes" id="UP000767854">
    <property type="component" value="Unassembled WGS sequence"/>
</dbReference>